<evidence type="ECO:0000313" key="3">
    <source>
        <dbReference type="EnsemblMetazoa" id="CLYHEMP009249.1"/>
    </source>
</evidence>
<dbReference type="InterPro" id="IPR027417">
    <property type="entry name" value="P-loop_NTPase"/>
</dbReference>
<evidence type="ECO:0000256" key="1">
    <source>
        <dbReference type="SAM" id="MobiDB-lite"/>
    </source>
</evidence>
<dbReference type="AlphaFoldDB" id="A0A7M5VEZ0"/>
<organism evidence="3 4">
    <name type="scientific">Clytia hemisphaerica</name>
    <dbReference type="NCBI Taxonomy" id="252671"/>
    <lineage>
        <taxon>Eukaryota</taxon>
        <taxon>Metazoa</taxon>
        <taxon>Cnidaria</taxon>
        <taxon>Hydrozoa</taxon>
        <taxon>Hydroidolina</taxon>
        <taxon>Leptothecata</taxon>
        <taxon>Obeliida</taxon>
        <taxon>Clytiidae</taxon>
        <taxon>Clytia</taxon>
    </lineage>
</organism>
<feature type="domain" description="NrS-1 polymerase-like helicase" evidence="2">
    <location>
        <begin position="229"/>
        <end position="329"/>
    </location>
</feature>
<evidence type="ECO:0000259" key="2">
    <source>
        <dbReference type="Pfam" id="PF19263"/>
    </source>
</evidence>
<dbReference type="Pfam" id="PF19263">
    <property type="entry name" value="DUF5906"/>
    <property type="match status" value="1"/>
</dbReference>
<dbReference type="Gene3D" id="3.40.50.300">
    <property type="entry name" value="P-loop containing nucleotide triphosphate hydrolases"/>
    <property type="match status" value="1"/>
</dbReference>
<dbReference type="SUPFAM" id="SSF52540">
    <property type="entry name" value="P-loop containing nucleoside triphosphate hydrolases"/>
    <property type="match status" value="1"/>
</dbReference>
<evidence type="ECO:0000313" key="4">
    <source>
        <dbReference type="Proteomes" id="UP000594262"/>
    </source>
</evidence>
<keyword evidence="4" id="KW-1185">Reference proteome</keyword>
<dbReference type="OrthoDB" id="5976409at2759"/>
<reference evidence="3" key="1">
    <citation type="submission" date="2021-01" db="UniProtKB">
        <authorList>
            <consortium name="EnsemblMetazoa"/>
        </authorList>
    </citation>
    <scope>IDENTIFICATION</scope>
</reference>
<feature type="compositionally biased region" description="Low complexity" evidence="1">
    <location>
        <begin position="427"/>
        <end position="436"/>
    </location>
</feature>
<dbReference type="Proteomes" id="UP000594262">
    <property type="component" value="Unplaced"/>
</dbReference>
<accession>A0A7M5VEZ0</accession>
<sequence>ELGQRTANIITYCQKYFVLVRNWAERLRTAGVHFDVICGAPNSWEEIVDNWVPGTQIGRALESLREAMKSGDHAAFRGRVYRKYEKANFAYHKIGSAKTYLNSIIVIPQIQDAIMQHKAALLGILSDPGCNAISQIVFDPDIIEISGGLYYKLSSRSLTSCPYKPTDKGRISPRIFKEVPDKVDKTGGVFADAVKNSFPDIKEQMEFIVKFYQCLLAFQLPQKTTKLALVGPKNSGKTSFVNVVRGLTHPEFIASLSKEKIFGMSMINSDTQFIFIDELSSEIMAGDQAKILLQGGPITVPRKHEEPEIVDNQAGIFVTCNAKPNYGDDQRNVEDRLNYMDTVPLAVTDTSAPEWILDHSFEILLWMVDQMKKYNCYVARKELFFVRDVTDYVQPKITLCLPQGDLMKLAGVRCEAQQQNAQNHDCNTSSSTNSSSERVTNDRPGCSKWHNDSPSSGSEGAITKRFERISKRRLTKKRRIEESSEDESEE</sequence>
<protein>
    <recommendedName>
        <fullName evidence="2">NrS-1 polymerase-like helicase domain-containing protein</fullName>
    </recommendedName>
</protein>
<proteinExistence type="predicted"/>
<dbReference type="EnsemblMetazoa" id="CLYHEMT009249.1">
    <property type="protein sequence ID" value="CLYHEMP009249.1"/>
    <property type="gene ID" value="CLYHEMG009249"/>
</dbReference>
<name>A0A7M5VEZ0_9CNID</name>
<dbReference type="InterPro" id="IPR045455">
    <property type="entry name" value="NrS-1_pol-like_helicase"/>
</dbReference>
<feature type="region of interest" description="Disordered" evidence="1">
    <location>
        <begin position="419"/>
        <end position="468"/>
    </location>
</feature>